<dbReference type="EMBL" id="LITT01000017">
    <property type="protein sequence ID" value="OAA88394.1"/>
    <property type="molecule type" value="Genomic_DNA"/>
</dbReference>
<protein>
    <submittedName>
        <fullName evidence="1">Uncharacterized protein</fullName>
    </submittedName>
</protein>
<dbReference type="Proteomes" id="UP000077407">
    <property type="component" value="Unassembled WGS sequence"/>
</dbReference>
<dbReference type="OrthoDB" id="1920875at2"/>
<name>A0A168PXN1_9CLOT</name>
<evidence type="ECO:0000313" key="2">
    <source>
        <dbReference type="Proteomes" id="UP000077407"/>
    </source>
</evidence>
<reference evidence="1 2" key="1">
    <citation type="journal article" date="2015" name="Biotechnol. Bioeng.">
        <title>Genome sequence and phenotypic characterization of Caulobacter segnis.</title>
        <authorList>
            <person name="Patel S."/>
            <person name="Fletcher B."/>
            <person name="Scott D.C."/>
            <person name="Ely B."/>
        </authorList>
    </citation>
    <scope>NUCLEOTIDE SEQUENCE [LARGE SCALE GENOMIC DNA]</scope>
    <source>
        <strain evidence="1 2">ERI-2</strain>
    </source>
</reference>
<evidence type="ECO:0000313" key="1">
    <source>
        <dbReference type="EMBL" id="OAA88394.1"/>
    </source>
</evidence>
<sequence length="61" mass="6852">MISAQDKRIVAENCKEYESKNSILGLKVSYISGSCSNCVNFVNNKCSKDLLYKIEQVISMN</sequence>
<comment type="caution">
    <text evidence="1">The sequence shown here is derived from an EMBL/GenBank/DDBJ whole genome shotgun (WGS) entry which is preliminary data.</text>
</comment>
<dbReference type="RefSeq" id="WP_063555336.1">
    <property type="nucleotide sequence ID" value="NZ_LITT01000017.1"/>
</dbReference>
<gene>
    <name evidence="1" type="ORF">WY13_01847</name>
</gene>
<dbReference type="PATRIC" id="fig|1538.10.peg.2289"/>
<dbReference type="AlphaFoldDB" id="A0A168PXN1"/>
<organism evidence="1 2">
    <name type="scientific">Clostridium ljungdahlii</name>
    <dbReference type="NCBI Taxonomy" id="1538"/>
    <lineage>
        <taxon>Bacteria</taxon>
        <taxon>Bacillati</taxon>
        <taxon>Bacillota</taxon>
        <taxon>Clostridia</taxon>
        <taxon>Eubacteriales</taxon>
        <taxon>Clostridiaceae</taxon>
        <taxon>Clostridium</taxon>
    </lineage>
</organism>
<accession>A0A168PXN1</accession>
<proteinExistence type="predicted"/>